<evidence type="ECO:0000313" key="2">
    <source>
        <dbReference type="Proteomes" id="UP001379945"/>
    </source>
</evidence>
<dbReference type="Gene3D" id="1.20.58.760">
    <property type="entry name" value="Peptidase M41"/>
    <property type="match status" value="1"/>
</dbReference>
<accession>A0ABU9C8P5</accession>
<dbReference type="SUPFAM" id="SSF140990">
    <property type="entry name" value="FtsH protease domain-like"/>
    <property type="match status" value="1"/>
</dbReference>
<keyword evidence="2" id="KW-1185">Reference proteome</keyword>
<organism evidence="1 2">
    <name type="scientific">Ideonella margarita</name>
    <dbReference type="NCBI Taxonomy" id="2984191"/>
    <lineage>
        <taxon>Bacteria</taxon>
        <taxon>Pseudomonadati</taxon>
        <taxon>Pseudomonadota</taxon>
        <taxon>Betaproteobacteria</taxon>
        <taxon>Burkholderiales</taxon>
        <taxon>Sphaerotilaceae</taxon>
        <taxon>Ideonella</taxon>
    </lineage>
</organism>
<reference evidence="1 2" key="1">
    <citation type="submission" date="2024-04" db="EMBL/GenBank/DDBJ databases">
        <title>Novel species of the genus Ideonella isolated from streams.</title>
        <authorList>
            <person name="Lu H."/>
        </authorList>
    </citation>
    <scope>NUCLEOTIDE SEQUENCE [LARGE SCALE GENOMIC DNA]</scope>
    <source>
        <strain evidence="1 2">LYT19W</strain>
    </source>
</reference>
<dbReference type="Proteomes" id="UP001379945">
    <property type="component" value="Unassembled WGS sequence"/>
</dbReference>
<name>A0ABU9C8P5_9BURK</name>
<comment type="caution">
    <text evidence="1">The sequence shown here is derived from an EMBL/GenBank/DDBJ whole genome shotgun (WGS) entry which is preliminary data.</text>
</comment>
<dbReference type="EMBL" id="JBBUTI010000007">
    <property type="protein sequence ID" value="MEK8047089.1"/>
    <property type="molecule type" value="Genomic_DNA"/>
</dbReference>
<dbReference type="RefSeq" id="WP_341399386.1">
    <property type="nucleotide sequence ID" value="NZ_JBBUTI010000007.1"/>
</dbReference>
<protein>
    <recommendedName>
        <fullName evidence="3">Peptidase M41 domain-containing protein</fullName>
    </recommendedName>
</protein>
<dbReference type="InterPro" id="IPR037219">
    <property type="entry name" value="Peptidase_M41-like"/>
</dbReference>
<gene>
    <name evidence="1" type="ORF">AACH00_12065</name>
</gene>
<proteinExistence type="predicted"/>
<sequence>MQSDQRKLEICHHEAGHWVIAQAVGFEVDDITVTLFKDGKHITASGSATVFPRLEIKSVEAVEEYLVKRIVVLFSGVISESIAIENRNEFTARELLKTNGIDDARSANELLQILRGVRFPGRITIDESRQLAEVQTECWQLANALIEENQDKIRRVARGMALNVSALNKPVRFRKVMLQEFSVREHSGACCRQPKPDSSLV</sequence>
<evidence type="ECO:0000313" key="1">
    <source>
        <dbReference type="EMBL" id="MEK8047089.1"/>
    </source>
</evidence>
<evidence type="ECO:0008006" key="3">
    <source>
        <dbReference type="Google" id="ProtNLM"/>
    </source>
</evidence>